<proteinExistence type="predicted"/>
<gene>
    <name evidence="2" type="ORF">PXEA_LOCUS6502</name>
</gene>
<comment type="caution">
    <text evidence="2">The sequence shown here is derived from an EMBL/GenBank/DDBJ whole genome shotgun (WGS) entry which is preliminary data.</text>
</comment>
<sequence>MAEPNLSGLGRMGSSKEDQRSTDNSETNDDENASGETDANGWRWSEPSSGGGIASWPNREAGRFRLSSCRPDEWRRSDRICHVRTASALTQRALSGGKETVFGLYRGRSVESVLPKTDVLPSLCRGCCQLGLTDSHLTREFVRSCHPSRRPQSGRDNL</sequence>
<evidence type="ECO:0000313" key="3">
    <source>
        <dbReference type="Proteomes" id="UP000784294"/>
    </source>
</evidence>
<name>A0A3S5FCK0_9PLAT</name>
<dbReference type="AlphaFoldDB" id="A0A3S5FCK0"/>
<protein>
    <submittedName>
        <fullName evidence="2">Uncharacterized protein</fullName>
    </submittedName>
</protein>
<reference evidence="2" key="1">
    <citation type="submission" date="2018-11" db="EMBL/GenBank/DDBJ databases">
        <authorList>
            <consortium name="Pathogen Informatics"/>
        </authorList>
    </citation>
    <scope>NUCLEOTIDE SEQUENCE</scope>
</reference>
<feature type="compositionally biased region" description="Basic and acidic residues" evidence="1">
    <location>
        <begin position="14"/>
        <end position="23"/>
    </location>
</feature>
<feature type="region of interest" description="Disordered" evidence="1">
    <location>
        <begin position="1"/>
        <end position="58"/>
    </location>
</feature>
<dbReference type="Proteomes" id="UP000784294">
    <property type="component" value="Unassembled WGS sequence"/>
</dbReference>
<dbReference type="EMBL" id="CAAALY010016668">
    <property type="protein sequence ID" value="VEL13062.1"/>
    <property type="molecule type" value="Genomic_DNA"/>
</dbReference>
<evidence type="ECO:0000313" key="2">
    <source>
        <dbReference type="EMBL" id="VEL13062.1"/>
    </source>
</evidence>
<evidence type="ECO:0000256" key="1">
    <source>
        <dbReference type="SAM" id="MobiDB-lite"/>
    </source>
</evidence>
<organism evidence="2 3">
    <name type="scientific">Protopolystoma xenopodis</name>
    <dbReference type="NCBI Taxonomy" id="117903"/>
    <lineage>
        <taxon>Eukaryota</taxon>
        <taxon>Metazoa</taxon>
        <taxon>Spiralia</taxon>
        <taxon>Lophotrochozoa</taxon>
        <taxon>Platyhelminthes</taxon>
        <taxon>Monogenea</taxon>
        <taxon>Polyopisthocotylea</taxon>
        <taxon>Polystomatidea</taxon>
        <taxon>Polystomatidae</taxon>
        <taxon>Protopolystoma</taxon>
    </lineage>
</organism>
<accession>A0A3S5FCK0</accession>
<keyword evidence="3" id="KW-1185">Reference proteome</keyword>